<accession>A0AAV3U3B7</accession>
<evidence type="ECO:0000313" key="2">
    <source>
        <dbReference type="EMBL" id="GAA4944316.1"/>
    </source>
</evidence>
<dbReference type="Pfam" id="PF15656">
    <property type="entry name" value="Tox-HDC"/>
    <property type="match status" value="1"/>
</dbReference>
<dbReference type="InterPro" id="IPR006530">
    <property type="entry name" value="YD"/>
</dbReference>
<dbReference type="InterPro" id="IPR022385">
    <property type="entry name" value="Rhs_assc_core"/>
</dbReference>
<evidence type="ECO:0000313" key="3">
    <source>
        <dbReference type="Proteomes" id="UP001409585"/>
    </source>
</evidence>
<dbReference type="PANTHER" id="PTHR32305:SF15">
    <property type="entry name" value="PROTEIN RHSA-RELATED"/>
    <property type="match status" value="1"/>
</dbReference>
<organism evidence="2 3">
    <name type="scientific">Halioxenophilus aromaticivorans</name>
    <dbReference type="NCBI Taxonomy" id="1306992"/>
    <lineage>
        <taxon>Bacteria</taxon>
        <taxon>Pseudomonadati</taxon>
        <taxon>Pseudomonadota</taxon>
        <taxon>Gammaproteobacteria</taxon>
        <taxon>Alteromonadales</taxon>
        <taxon>Alteromonadaceae</taxon>
        <taxon>Halioxenophilus</taxon>
    </lineage>
</organism>
<dbReference type="RefSeq" id="WP_345422206.1">
    <property type="nucleotide sequence ID" value="NZ_AP031496.1"/>
</dbReference>
<feature type="domain" description="RHS protein conserved region" evidence="1">
    <location>
        <begin position="142"/>
        <end position="176"/>
    </location>
</feature>
<sequence length="385" mass="43746">MEVLNGFYGDSHYEYDQRGNRVCERRGKGGKLVTHYQYDCLNQLIQVDNGEATTRYEYDALGRRVSKTSTIDDSPTRTEFLWNDDVLLSERYIADQEVGEDGQGGREQQEFSPDKEPYLADKTYLFEPGTFKPLAFVEQGKIYHYHLDHLGTPQEISNAQGKLVWSANYKAYGSLALADNPQVENNLRFQGQYFDEETGLHYNRFRYYDPEVGRFTQQDPIGLLGGINNYKYVVNPVQWTDPLGLTAAKEDPNRQVRAISRPKEIIPPDYDPLTDSYEGSKFYSKSTVEGGRVHVSTDAITQNDFARIVDNSSGQVDILTGTHGTPDGDLVYKPAFYDEDFARWGGAPNVNVHDVSKMSNSQIKSIIDNKDTTICAWCFSEKSKF</sequence>
<dbReference type="InterPro" id="IPR031325">
    <property type="entry name" value="RHS_repeat"/>
</dbReference>
<dbReference type="NCBIfam" id="TIGR01643">
    <property type="entry name" value="YD_repeat_2x"/>
    <property type="match status" value="1"/>
</dbReference>
<proteinExistence type="predicted"/>
<dbReference type="NCBIfam" id="TIGR03696">
    <property type="entry name" value="Rhs_assc_core"/>
    <property type="match status" value="1"/>
</dbReference>
<protein>
    <recommendedName>
        <fullName evidence="1">RHS protein conserved region domain-containing protein</fullName>
    </recommendedName>
</protein>
<dbReference type="Pfam" id="PF03527">
    <property type="entry name" value="RHS"/>
    <property type="match status" value="1"/>
</dbReference>
<dbReference type="PRINTS" id="PR00394">
    <property type="entry name" value="RHSPROTEIN"/>
</dbReference>
<dbReference type="InterPro" id="IPR028897">
    <property type="entry name" value="Tox-HDC_dom"/>
</dbReference>
<dbReference type="AlphaFoldDB" id="A0AAV3U3B7"/>
<dbReference type="EMBL" id="BAABLX010000023">
    <property type="protein sequence ID" value="GAA4944316.1"/>
    <property type="molecule type" value="Genomic_DNA"/>
</dbReference>
<dbReference type="Pfam" id="PF05593">
    <property type="entry name" value="RHS_repeat"/>
    <property type="match status" value="1"/>
</dbReference>
<dbReference type="InterPro" id="IPR050708">
    <property type="entry name" value="T6SS_VgrG/RHS"/>
</dbReference>
<dbReference type="Gene3D" id="2.180.10.10">
    <property type="entry name" value="RHS repeat-associated core"/>
    <property type="match status" value="1"/>
</dbReference>
<reference evidence="3" key="1">
    <citation type="journal article" date="2019" name="Int. J. Syst. Evol. Microbiol.">
        <title>The Global Catalogue of Microorganisms (GCM) 10K type strain sequencing project: providing services to taxonomists for standard genome sequencing and annotation.</title>
        <authorList>
            <consortium name="The Broad Institute Genomics Platform"/>
            <consortium name="The Broad Institute Genome Sequencing Center for Infectious Disease"/>
            <person name="Wu L."/>
            <person name="Ma J."/>
        </authorList>
    </citation>
    <scope>NUCLEOTIDE SEQUENCE [LARGE SCALE GENOMIC DNA]</scope>
    <source>
        <strain evidence="3">JCM 19134</strain>
    </source>
</reference>
<keyword evidence="3" id="KW-1185">Reference proteome</keyword>
<dbReference type="Proteomes" id="UP001409585">
    <property type="component" value="Unassembled WGS sequence"/>
</dbReference>
<dbReference type="InterPro" id="IPR001826">
    <property type="entry name" value="RHS"/>
</dbReference>
<dbReference type="PANTHER" id="PTHR32305">
    <property type="match status" value="1"/>
</dbReference>
<name>A0AAV3U3B7_9ALTE</name>
<evidence type="ECO:0000259" key="1">
    <source>
        <dbReference type="Pfam" id="PF03527"/>
    </source>
</evidence>
<gene>
    <name evidence="2" type="ORF">GCM10025791_24030</name>
</gene>
<comment type="caution">
    <text evidence="2">The sequence shown here is derived from an EMBL/GenBank/DDBJ whole genome shotgun (WGS) entry which is preliminary data.</text>
</comment>